<accession>A0AAV2ALW7</accession>
<evidence type="ECO:0000313" key="2">
    <source>
        <dbReference type="Proteomes" id="UP001497382"/>
    </source>
</evidence>
<sequence length="119" mass="13362">MGGYEVTADSEQPMMFRVCLSAIETDQWLPPKKSHVGVFDVTCIRSIGDSRIPIYLHAIAMLKRPDTDKFYANEASAVRSTILNEVRCQCVEFTVNRVLMVPHKVSAAIVMEMCSTSEF</sequence>
<protein>
    <submittedName>
        <fullName evidence="1">Uncharacterized protein</fullName>
    </submittedName>
</protein>
<proteinExistence type="predicted"/>
<comment type="caution">
    <text evidence="1">The sequence shown here is derived from an EMBL/GenBank/DDBJ whole genome shotgun (WGS) entry which is preliminary data.</text>
</comment>
<reference evidence="1 2" key="1">
    <citation type="submission" date="2024-04" db="EMBL/GenBank/DDBJ databases">
        <authorList>
            <person name="Rising A."/>
            <person name="Reimegard J."/>
            <person name="Sonavane S."/>
            <person name="Akerstrom W."/>
            <person name="Nylinder S."/>
            <person name="Hedman E."/>
            <person name="Kallberg Y."/>
        </authorList>
    </citation>
    <scope>NUCLEOTIDE SEQUENCE [LARGE SCALE GENOMIC DNA]</scope>
</reference>
<organism evidence="1 2">
    <name type="scientific">Larinioides sclopetarius</name>
    <dbReference type="NCBI Taxonomy" id="280406"/>
    <lineage>
        <taxon>Eukaryota</taxon>
        <taxon>Metazoa</taxon>
        <taxon>Ecdysozoa</taxon>
        <taxon>Arthropoda</taxon>
        <taxon>Chelicerata</taxon>
        <taxon>Arachnida</taxon>
        <taxon>Araneae</taxon>
        <taxon>Araneomorphae</taxon>
        <taxon>Entelegynae</taxon>
        <taxon>Araneoidea</taxon>
        <taxon>Araneidae</taxon>
        <taxon>Larinioides</taxon>
    </lineage>
</organism>
<keyword evidence="2" id="KW-1185">Reference proteome</keyword>
<name>A0AAV2ALW7_9ARAC</name>
<evidence type="ECO:0000313" key="1">
    <source>
        <dbReference type="EMBL" id="CAL1284980.1"/>
    </source>
</evidence>
<dbReference type="Proteomes" id="UP001497382">
    <property type="component" value="Unassembled WGS sequence"/>
</dbReference>
<dbReference type="EMBL" id="CAXIEN010000186">
    <property type="protein sequence ID" value="CAL1284980.1"/>
    <property type="molecule type" value="Genomic_DNA"/>
</dbReference>
<dbReference type="AlphaFoldDB" id="A0AAV2ALW7"/>
<gene>
    <name evidence="1" type="ORF">LARSCL_LOCUS13440</name>
</gene>